<comment type="caution">
    <text evidence="2">The sequence shown here is derived from an EMBL/GenBank/DDBJ whole genome shotgun (WGS) entry which is preliminary data.</text>
</comment>
<feature type="domain" description="NadR/Ttd14 AAA" evidence="1">
    <location>
        <begin position="3"/>
        <end position="168"/>
    </location>
</feature>
<dbReference type="InterPro" id="IPR038727">
    <property type="entry name" value="NadR/Ttd14_AAA_dom"/>
</dbReference>
<dbReference type="Pfam" id="PF13521">
    <property type="entry name" value="AAA_28"/>
    <property type="match status" value="1"/>
</dbReference>
<protein>
    <submittedName>
        <fullName evidence="2">AAA family ATPase</fullName>
    </submittedName>
</protein>
<dbReference type="Proteomes" id="UP000590964">
    <property type="component" value="Unassembled WGS sequence"/>
</dbReference>
<accession>A0A7J4JUU6</accession>
<name>A0A7J4JUU6_9ARCH</name>
<dbReference type="EMBL" id="DUFW01000018">
    <property type="protein sequence ID" value="HIH21234.1"/>
    <property type="molecule type" value="Genomic_DNA"/>
</dbReference>
<dbReference type="InterPro" id="IPR027417">
    <property type="entry name" value="P-loop_NTPase"/>
</dbReference>
<organism evidence="2 3">
    <name type="scientific">Candidatus Iainarchaeum sp</name>
    <dbReference type="NCBI Taxonomy" id="3101447"/>
    <lineage>
        <taxon>Archaea</taxon>
        <taxon>Candidatus Iainarchaeota</taxon>
        <taxon>Candidatus Iainarchaeia</taxon>
        <taxon>Candidatus Iainarchaeales</taxon>
        <taxon>Candidatus Iainarchaeaceae</taxon>
        <taxon>Candidatus Iainarchaeum</taxon>
    </lineage>
</organism>
<dbReference type="Gene3D" id="3.40.50.300">
    <property type="entry name" value="P-loop containing nucleotide triphosphate hydrolases"/>
    <property type="match status" value="1"/>
</dbReference>
<dbReference type="AlphaFoldDB" id="A0A7J4JUU6"/>
<evidence type="ECO:0000313" key="2">
    <source>
        <dbReference type="EMBL" id="HIH21234.1"/>
    </source>
</evidence>
<proteinExistence type="predicted"/>
<reference evidence="3" key="1">
    <citation type="journal article" date="2020" name="bioRxiv">
        <title>A rank-normalized archaeal taxonomy based on genome phylogeny resolves widespread incomplete and uneven classifications.</title>
        <authorList>
            <person name="Rinke C."/>
            <person name="Chuvochina M."/>
            <person name="Mussig A.J."/>
            <person name="Chaumeil P.-A."/>
            <person name="Waite D.W."/>
            <person name="Whitman W.B."/>
            <person name="Parks D.H."/>
            <person name="Hugenholtz P."/>
        </authorList>
    </citation>
    <scope>NUCLEOTIDE SEQUENCE [LARGE SCALE GENOMIC DNA]</scope>
</reference>
<dbReference type="SUPFAM" id="SSF52540">
    <property type="entry name" value="P-loop containing nucleoside triphosphate hydrolases"/>
    <property type="match status" value="1"/>
</dbReference>
<evidence type="ECO:0000313" key="3">
    <source>
        <dbReference type="Proteomes" id="UP000590964"/>
    </source>
</evidence>
<evidence type="ECO:0000259" key="1">
    <source>
        <dbReference type="Pfam" id="PF13521"/>
    </source>
</evidence>
<gene>
    <name evidence="2" type="ORF">HA222_01040</name>
</gene>
<sequence>MGKIVITGGPSAGKTTTIDCLKELGFETVSESALRVIRQQARLENAILPWTNPAKFQELAFAIQSEDERKCNGSNVFLDRCLVDIKAYCNFFKAREPEGLGEAIKEAAYERVLFLESLPEEYWQKTMNGKPRKNSFEDGLRIAELIFKEFENAGFEIARVPVMPVKERTEWILQSLGLK</sequence>